<dbReference type="EMBL" id="FN667741">
    <property type="protein sequence ID" value="CBJ83246.1"/>
    <property type="molecule type" value="Genomic_DNA"/>
</dbReference>
<dbReference type="Proteomes" id="UP000002045">
    <property type="component" value="Chromosome"/>
</dbReference>
<protein>
    <submittedName>
        <fullName evidence="2">Uncharacterized protein</fullName>
    </submittedName>
</protein>
<accession>D3V6G7</accession>
<proteinExistence type="predicted"/>
<dbReference type="KEGG" id="xbo:XBJ1_4134"/>
<evidence type="ECO:0000313" key="3">
    <source>
        <dbReference type="Proteomes" id="UP000002045"/>
    </source>
</evidence>
<organism evidence="2 3">
    <name type="scientific">Xenorhabdus bovienii (strain SS-2004)</name>
    <name type="common">Xenorhabdus nematophila subsp. bovienii</name>
    <dbReference type="NCBI Taxonomy" id="406818"/>
    <lineage>
        <taxon>Bacteria</taxon>
        <taxon>Pseudomonadati</taxon>
        <taxon>Pseudomonadota</taxon>
        <taxon>Gammaproteobacteria</taxon>
        <taxon>Enterobacterales</taxon>
        <taxon>Morganellaceae</taxon>
        <taxon>Xenorhabdus</taxon>
    </lineage>
</organism>
<dbReference type="HOGENOM" id="CLU_2739121_0_0_6"/>
<reference evidence="2 3" key="1">
    <citation type="journal article" date="2011" name="PLoS ONE">
        <title>The entomopathogenic bacterial endosymbionts xenorhabdus and photorhabdus: convergent lifestyles from divergent genomes.</title>
        <authorList>
            <person name="Chaston J.M."/>
            <person name="Suen G."/>
            <person name="Tucker S.L."/>
            <person name="Andersen A.W."/>
            <person name="Bhasin A."/>
            <person name="Bode E."/>
            <person name="Bode H.B."/>
            <person name="Brachmann A.O."/>
            <person name="Cowles C.E."/>
            <person name="Cowles K.N."/>
            <person name="Darby C."/>
            <person name="de Leon L."/>
            <person name="Drace K."/>
            <person name="Du Z."/>
            <person name="Givaudan A."/>
            <person name="Herbert Tran E.E."/>
            <person name="Jewell K.A."/>
            <person name="Knack J.J."/>
            <person name="Krasomil-Osterfeld K.C."/>
            <person name="Kukor R."/>
            <person name="Lanois A."/>
            <person name="Latreille P."/>
            <person name="Leimgruber N.K."/>
            <person name="Lipke C.M."/>
            <person name="Liu R."/>
            <person name="Lu X."/>
            <person name="Martens E.C."/>
            <person name="Marri P.R."/>
            <person name="Medigue C."/>
            <person name="Menard M.L."/>
            <person name="Miller N.M."/>
            <person name="Morales-Soto N."/>
            <person name="Norton S."/>
            <person name="Ogier J.C."/>
            <person name="Orchard S.S."/>
            <person name="Park D."/>
            <person name="Park Y."/>
            <person name="Qurollo B.A."/>
            <person name="Sugar D.R."/>
            <person name="Richards G.R."/>
            <person name="Rouy Z."/>
            <person name="Slominski B."/>
            <person name="Slominski K."/>
            <person name="Snyder H."/>
            <person name="Tjaden B.C."/>
            <person name="van der Hoeven R."/>
            <person name="Welch R.D."/>
            <person name="Wheeler C."/>
            <person name="Xiang B."/>
            <person name="Barbazuk B."/>
            <person name="Gaudriault S."/>
            <person name="Goodner B."/>
            <person name="Slater S.C."/>
            <person name="Forst S."/>
            <person name="Goldman B.S."/>
            <person name="Goodrich-Blair H."/>
        </authorList>
    </citation>
    <scope>NUCLEOTIDE SEQUENCE [LARGE SCALE GENOMIC DNA]</scope>
    <source>
        <strain evidence="2 3">SS-2004</strain>
    </source>
</reference>
<evidence type="ECO:0000256" key="1">
    <source>
        <dbReference type="SAM" id="Phobius"/>
    </source>
</evidence>
<feature type="transmembrane region" description="Helical" evidence="1">
    <location>
        <begin position="40"/>
        <end position="65"/>
    </location>
</feature>
<evidence type="ECO:0000313" key="2">
    <source>
        <dbReference type="EMBL" id="CBJ83246.1"/>
    </source>
</evidence>
<gene>
    <name evidence="2" type="ordered locus">XBJ1_4134</name>
</gene>
<dbReference type="AlphaFoldDB" id="D3V6G7"/>
<keyword evidence="1" id="KW-0812">Transmembrane</keyword>
<keyword evidence="1" id="KW-0472">Membrane</keyword>
<keyword evidence="1" id="KW-1133">Transmembrane helix</keyword>
<name>D3V6G7_XENBS</name>
<sequence length="71" mass="8140">MVEHDLAKVGVASSSLVSRSNSYYVNLHASLLSFHISDDLFHLLFAYHIFLFVTKKISSTITILFRCIEHR</sequence>